<keyword evidence="8" id="KW-1185">Reference proteome</keyword>
<keyword evidence="4" id="KW-0812">Transmembrane</keyword>
<protein>
    <recommendedName>
        <fullName evidence="9">Glycosyl transferase, group 2 family protein</fullName>
    </recommendedName>
</protein>
<dbReference type="RefSeq" id="WP_010762634.1">
    <property type="nucleotide sequence ID" value="NZ_KB946316.1"/>
</dbReference>
<evidence type="ECO:0000256" key="4">
    <source>
        <dbReference type="SAM" id="Phobius"/>
    </source>
</evidence>
<feature type="transmembrane region" description="Helical" evidence="4">
    <location>
        <begin position="349"/>
        <end position="370"/>
    </location>
</feature>
<keyword evidence="3" id="KW-0808">Transferase</keyword>
<dbReference type="GO" id="GO:0016757">
    <property type="term" value="F:glycosyltransferase activity"/>
    <property type="evidence" value="ECO:0007669"/>
    <property type="project" value="UniProtKB-KW"/>
</dbReference>
<keyword evidence="4" id="KW-1133">Transmembrane helix</keyword>
<dbReference type="PANTHER" id="PTHR43630:SF1">
    <property type="entry name" value="POLY-BETA-1,6-N-ACETYL-D-GLUCOSAMINE SYNTHASE"/>
    <property type="match status" value="1"/>
</dbReference>
<evidence type="ECO:0000313" key="8">
    <source>
        <dbReference type="Proteomes" id="UP000014197"/>
    </source>
</evidence>
<evidence type="ECO:0000256" key="3">
    <source>
        <dbReference type="ARBA" id="ARBA00022679"/>
    </source>
</evidence>
<dbReference type="SUPFAM" id="SSF53448">
    <property type="entry name" value="Nucleotide-diphospho-sugar transferases"/>
    <property type="match status" value="1"/>
</dbReference>
<dbReference type="EMBL" id="ASVY01000001">
    <property type="protein sequence ID" value="EOT63358.1"/>
    <property type="molecule type" value="Genomic_DNA"/>
</dbReference>
<dbReference type="Proteomes" id="UP000013858">
    <property type="component" value="Unassembled WGS sequence"/>
</dbReference>
<feature type="transmembrane region" description="Helical" evidence="4">
    <location>
        <begin position="324"/>
        <end position="343"/>
    </location>
</feature>
<organism evidence="5 7">
    <name type="scientific">Enterococcus haemoperoxidus ATCC BAA-382</name>
    <dbReference type="NCBI Taxonomy" id="1158608"/>
    <lineage>
        <taxon>Bacteria</taxon>
        <taxon>Bacillati</taxon>
        <taxon>Bacillota</taxon>
        <taxon>Bacilli</taxon>
        <taxon>Lactobacillales</taxon>
        <taxon>Enterococcaceae</taxon>
        <taxon>Enterococcus</taxon>
    </lineage>
</organism>
<name>R2SFA8_9ENTE</name>
<dbReference type="InterPro" id="IPR029044">
    <property type="entry name" value="Nucleotide-diphossugar_trans"/>
</dbReference>
<evidence type="ECO:0008006" key="9">
    <source>
        <dbReference type="Google" id="ProtNLM"/>
    </source>
</evidence>
<comment type="similarity">
    <text evidence="1">Belongs to the glycosyltransferase 2 family.</text>
</comment>
<dbReference type="Pfam" id="PF13641">
    <property type="entry name" value="Glyco_tranf_2_3"/>
    <property type="match status" value="1"/>
</dbReference>
<dbReference type="PANTHER" id="PTHR43630">
    <property type="entry name" value="POLY-BETA-1,6-N-ACETYL-D-GLUCOSAMINE SYNTHASE"/>
    <property type="match status" value="1"/>
</dbReference>
<dbReference type="CDD" id="cd06438">
    <property type="entry name" value="EpsO_like"/>
    <property type="match status" value="1"/>
</dbReference>
<evidence type="ECO:0000313" key="7">
    <source>
        <dbReference type="Proteomes" id="UP000013858"/>
    </source>
</evidence>
<gene>
    <name evidence="6" type="ORF">I583_00158</name>
    <name evidence="5" type="ORF">UAW_02471</name>
</gene>
<accession>R2SFA8</accession>
<evidence type="ECO:0000256" key="2">
    <source>
        <dbReference type="ARBA" id="ARBA00022676"/>
    </source>
</evidence>
<dbReference type="Proteomes" id="UP000014197">
    <property type="component" value="Unassembled WGS sequence"/>
</dbReference>
<proteinExistence type="inferred from homology"/>
<evidence type="ECO:0000256" key="1">
    <source>
        <dbReference type="ARBA" id="ARBA00006739"/>
    </source>
</evidence>
<comment type="caution">
    <text evidence="5">The sequence shown here is derived from an EMBL/GenBank/DDBJ whole genome shotgun (WGS) entry which is preliminary data.</text>
</comment>
<dbReference type="Gene3D" id="3.90.550.10">
    <property type="entry name" value="Spore Coat Polysaccharide Biosynthesis Protein SpsA, Chain A"/>
    <property type="match status" value="1"/>
</dbReference>
<dbReference type="AlphaFoldDB" id="R2SFA8"/>
<dbReference type="EMBL" id="AJAR01000022">
    <property type="protein sequence ID" value="EOH94050.1"/>
    <property type="molecule type" value="Genomic_DNA"/>
</dbReference>
<reference evidence="6 8" key="2">
    <citation type="submission" date="2013-03" db="EMBL/GenBank/DDBJ databases">
        <title>The Genome Sequence of Enterococcus haemoperoxidus BAA-382 (PacBio/Illumina hybrid assembly).</title>
        <authorList>
            <consortium name="The Broad Institute Genomics Platform"/>
            <consortium name="The Broad Institute Genome Sequencing Center for Infectious Disease"/>
            <person name="Earl A."/>
            <person name="Russ C."/>
            <person name="Gilmore M."/>
            <person name="Surin D."/>
            <person name="Walker B."/>
            <person name="Young S."/>
            <person name="Zeng Q."/>
            <person name="Gargeya S."/>
            <person name="Fitzgerald M."/>
            <person name="Haas B."/>
            <person name="Abouelleil A."/>
            <person name="Allen A.W."/>
            <person name="Alvarado L."/>
            <person name="Arachchi H.M."/>
            <person name="Berlin A.M."/>
            <person name="Chapman S.B."/>
            <person name="Gainer-Dewar J."/>
            <person name="Goldberg J."/>
            <person name="Griggs A."/>
            <person name="Gujja S."/>
            <person name="Hansen M."/>
            <person name="Howarth C."/>
            <person name="Imamovic A."/>
            <person name="Ireland A."/>
            <person name="Larimer J."/>
            <person name="McCowan C."/>
            <person name="Murphy C."/>
            <person name="Pearson M."/>
            <person name="Poon T.W."/>
            <person name="Priest M."/>
            <person name="Roberts A."/>
            <person name="Saif S."/>
            <person name="Shea T."/>
            <person name="Sisk P."/>
            <person name="Sykes S."/>
            <person name="Wortman J."/>
            <person name="Nusbaum C."/>
            <person name="Birren B."/>
        </authorList>
    </citation>
    <scope>NUCLEOTIDE SEQUENCE [LARGE SCALE GENOMIC DNA]</scope>
    <source>
        <strain evidence="6 8">ATCC BAA-382</strain>
    </source>
</reference>
<evidence type="ECO:0000313" key="5">
    <source>
        <dbReference type="EMBL" id="EOH94050.1"/>
    </source>
</evidence>
<evidence type="ECO:0000313" key="6">
    <source>
        <dbReference type="EMBL" id="EOT63358.1"/>
    </source>
</evidence>
<dbReference type="OrthoDB" id="9797391at2"/>
<sequence length="447" mass="52457">MFELPEWLFITLAWICRILVVIVFANLIYYTVLSVFGLKKPKREYTIVPDKRRFLFLIPANNEEAVIKETIQGLLSLNYDRKLYDIVCIADNCTDRTAELARKYDIEVFENQSERGAPRGKPHGIAAYLTSEPLNWHRYDYIVFVDADNYLHPDYLKEVNSQIEANPELTVVQGYLGTKNVFSSMTSTGYAAVYYITNRAVQYAKALLGWNASIGGTGFVLASDYIKDYGWNPRSYTEDFELQVELSIQGKQSRWNHWAKTYDEKPNHFSVSHRQRKRWAQGHWLVGITQTPEQIKSIFQSKSLNEFLNKTETLFYSYSMVRPVAFCIIGILGMIDFRLWHYFPGLFSLLPFWVALEVFNFFIIPVVYCLQEGAHDFKEQKQWWKKLLFMLRLLIAFLWNTITYAIVQVVGFCTWFYPQNKWVKTVHSMTTDKHIRFNSMEEGIDEE</sequence>
<feature type="transmembrane region" description="Helical" evidence="4">
    <location>
        <begin position="12"/>
        <end position="33"/>
    </location>
</feature>
<dbReference type="eggNOG" id="COG1215">
    <property type="taxonomic scope" value="Bacteria"/>
</dbReference>
<dbReference type="PATRIC" id="fig|1158608.3.peg.2410"/>
<keyword evidence="2" id="KW-0328">Glycosyltransferase</keyword>
<feature type="transmembrane region" description="Helical" evidence="4">
    <location>
        <begin position="391"/>
        <end position="417"/>
    </location>
</feature>
<reference evidence="5 7" key="1">
    <citation type="submission" date="2013-02" db="EMBL/GenBank/DDBJ databases">
        <title>The Genome Sequence of Enterococcus haemoperoxidus BAA-382.</title>
        <authorList>
            <consortium name="The Broad Institute Genome Sequencing Platform"/>
            <consortium name="The Broad Institute Genome Sequencing Center for Infectious Disease"/>
            <person name="Earl A.M."/>
            <person name="Gilmore M.S."/>
            <person name="Lebreton F."/>
            <person name="Walker B."/>
            <person name="Young S.K."/>
            <person name="Zeng Q."/>
            <person name="Gargeya S."/>
            <person name="Fitzgerald M."/>
            <person name="Haas B."/>
            <person name="Abouelleil A."/>
            <person name="Alvarado L."/>
            <person name="Arachchi H.M."/>
            <person name="Berlin A.M."/>
            <person name="Chapman S.B."/>
            <person name="Dewar J."/>
            <person name="Goldberg J."/>
            <person name="Griggs A."/>
            <person name="Gujja S."/>
            <person name="Hansen M."/>
            <person name="Howarth C."/>
            <person name="Imamovic A."/>
            <person name="Larimer J."/>
            <person name="McCowan C."/>
            <person name="Murphy C."/>
            <person name="Neiman D."/>
            <person name="Pearson M."/>
            <person name="Priest M."/>
            <person name="Roberts A."/>
            <person name="Saif S."/>
            <person name="Shea T."/>
            <person name="Sisk P."/>
            <person name="Sykes S."/>
            <person name="Wortman J."/>
            <person name="Nusbaum C."/>
            <person name="Birren B."/>
        </authorList>
    </citation>
    <scope>NUCLEOTIDE SEQUENCE [LARGE SCALE GENOMIC DNA]</scope>
    <source>
        <strain evidence="5 7">ATCC BAA-382</strain>
    </source>
</reference>
<keyword evidence="4" id="KW-0472">Membrane</keyword>
<dbReference type="STRING" id="155618.RV06_GL002011"/>